<keyword evidence="1" id="KW-0472">Membrane</keyword>
<dbReference type="AlphaFoldDB" id="A0AA95MRI4"/>
<sequence>MKEFRYTKSLGTIIGVLTIVGAFGFGILAFIGLGLSKALNSGHNTSSEEATAIILFICLVLIGFISLMVPLRVKRKAGQIFYIGFCFILGIGLVSTFLISFGALGTKTEIFLLCVGVLYLGVGYLAKRKK</sequence>
<dbReference type="EMBL" id="CP126114">
    <property type="protein sequence ID" value="WHY88636.1"/>
    <property type="molecule type" value="Genomic_DNA"/>
</dbReference>
<keyword evidence="3" id="KW-1185">Reference proteome</keyword>
<keyword evidence="1" id="KW-0812">Transmembrane</keyword>
<gene>
    <name evidence="2" type="ORF">QNH39_12690</name>
</gene>
<keyword evidence="1" id="KW-1133">Transmembrane helix</keyword>
<dbReference type="Proteomes" id="UP001178288">
    <property type="component" value="Chromosome"/>
</dbReference>
<dbReference type="KEGG" id="nnv:QNH39_12690"/>
<dbReference type="RefSeq" id="WP_066086873.1">
    <property type="nucleotide sequence ID" value="NZ_CP126114.1"/>
</dbReference>
<accession>A0AA95MRI4</accession>
<organism evidence="2 3">
    <name type="scientific">Neobacillus novalis</name>
    <dbReference type="NCBI Taxonomy" id="220687"/>
    <lineage>
        <taxon>Bacteria</taxon>
        <taxon>Bacillati</taxon>
        <taxon>Bacillota</taxon>
        <taxon>Bacilli</taxon>
        <taxon>Bacillales</taxon>
        <taxon>Bacillaceae</taxon>
        <taxon>Neobacillus</taxon>
    </lineage>
</organism>
<feature type="transmembrane region" description="Helical" evidence="1">
    <location>
        <begin position="12"/>
        <end position="33"/>
    </location>
</feature>
<name>A0AA95MRI4_9BACI</name>
<feature type="transmembrane region" description="Helical" evidence="1">
    <location>
        <begin position="53"/>
        <end position="73"/>
    </location>
</feature>
<evidence type="ECO:0000256" key="1">
    <source>
        <dbReference type="SAM" id="Phobius"/>
    </source>
</evidence>
<feature type="transmembrane region" description="Helical" evidence="1">
    <location>
        <begin position="80"/>
        <end position="104"/>
    </location>
</feature>
<protein>
    <submittedName>
        <fullName evidence="2">Uncharacterized protein</fullName>
    </submittedName>
</protein>
<evidence type="ECO:0000313" key="3">
    <source>
        <dbReference type="Proteomes" id="UP001178288"/>
    </source>
</evidence>
<reference evidence="2" key="1">
    <citation type="submission" date="2023-05" db="EMBL/GenBank/DDBJ databases">
        <title>Comparative genomics of Bacillaceae isolates and their secondary metabolite potential.</title>
        <authorList>
            <person name="Song L."/>
            <person name="Nielsen L.J."/>
            <person name="Mohite O."/>
            <person name="Xu X."/>
            <person name="Weber T."/>
            <person name="Kovacs A.T."/>
        </authorList>
    </citation>
    <scope>NUCLEOTIDE SEQUENCE</scope>
    <source>
        <strain evidence="2">XLM17</strain>
    </source>
</reference>
<evidence type="ECO:0000313" key="2">
    <source>
        <dbReference type="EMBL" id="WHY88636.1"/>
    </source>
</evidence>
<feature type="transmembrane region" description="Helical" evidence="1">
    <location>
        <begin position="110"/>
        <end position="126"/>
    </location>
</feature>
<proteinExistence type="predicted"/>